<evidence type="ECO:0000313" key="6">
    <source>
        <dbReference type="EMBL" id="MCB4807832.1"/>
    </source>
</evidence>
<keyword evidence="7" id="KW-1185">Reference proteome</keyword>
<evidence type="ECO:0000256" key="1">
    <source>
        <dbReference type="ARBA" id="ARBA00023015"/>
    </source>
</evidence>
<dbReference type="InterPro" id="IPR036388">
    <property type="entry name" value="WH-like_DNA-bd_sf"/>
</dbReference>
<dbReference type="PANTHER" id="PTHR43537">
    <property type="entry name" value="TRANSCRIPTIONAL REGULATOR, GNTR FAMILY"/>
    <property type="match status" value="1"/>
</dbReference>
<dbReference type="Gene3D" id="1.10.10.10">
    <property type="entry name" value="Winged helix-like DNA-binding domain superfamily/Winged helix DNA-binding domain"/>
    <property type="match status" value="1"/>
</dbReference>
<evidence type="ECO:0000256" key="2">
    <source>
        <dbReference type="ARBA" id="ARBA00023125"/>
    </source>
</evidence>
<evidence type="ECO:0000259" key="5">
    <source>
        <dbReference type="PROSITE" id="PS50949"/>
    </source>
</evidence>
<dbReference type="SUPFAM" id="SSF46785">
    <property type="entry name" value="Winged helix' DNA-binding domain"/>
    <property type="match status" value="1"/>
</dbReference>
<reference evidence="6" key="1">
    <citation type="submission" date="2021-10" db="EMBL/GenBank/DDBJ databases">
        <title>Tamlana sargassums sp. nov., and Tamlana laminarinivorans sp. nov., two new bacteria isolated from the brown alga.</title>
        <authorList>
            <person name="Li J."/>
        </authorList>
    </citation>
    <scope>NUCLEOTIDE SEQUENCE</scope>
    <source>
        <strain evidence="6">62-3</strain>
    </source>
</reference>
<dbReference type="CDD" id="cd07377">
    <property type="entry name" value="WHTH_GntR"/>
    <property type="match status" value="1"/>
</dbReference>
<dbReference type="RefSeq" id="WP_226695257.1">
    <property type="nucleotide sequence ID" value="NZ_JAJAPX010000002.1"/>
</dbReference>
<dbReference type="InterPro" id="IPR000524">
    <property type="entry name" value="Tscrpt_reg_HTH_GntR"/>
</dbReference>
<keyword evidence="2" id="KW-0238">DNA-binding</keyword>
<gene>
    <name evidence="6" type="ORF">LG651_06180</name>
</gene>
<dbReference type="GO" id="GO:0003700">
    <property type="term" value="F:DNA-binding transcription factor activity"/>
    <property type="evidence" value="ECO:0007669"/>
    <property type="project" value="InterPro"/>
</dbReference>
<dbReference type="Gene3D" id="1.20.120.530">
    <property type="entry name" value="GntR ligand-binding domain-like"/>
    <property type="match status" value="1"/>
</dbReference>
<dbReference type="AlphaFoldDB" id="A0A9X1L453"/>
<feature type="coiled-coil region" evidence="4">
    <location>
        <begin position="123"/>
        <end position="150"/>
    </location>
</feature>
<dbReference type="SUPFAM" id="SSF48008">
    <property type="entry name" value="GntR ligand-binding domain-like"/>
    <property type="match status" value="1"/>
</dbReference>
<protein>
    <submittedName>
        <fullName evidence="6">FadR family transcriptional regulator</fullName>
    </submittedName>
</protein>
<feature type="domain" description="HTH gntR-type" evidence="5">
    <location>
        <begin position="15"/>
        <end position="83"/>
    </location>
</feature>
<dbReference type="PROSITE" id="PS50949">
    <property type="entry name" value="HTH_GNTR"/>
    <property type="match status" value="1"/>
</dbReference>
<accession>A0A9X1L453</accession>
<dbReference type="PRINTS" id="PR00035">
    <property type="entry name" value="HTHGNTR"/>
</dbReference>
<dbReference type="Pfam" id="PF00392">
    <property type="entry name" value="GntR"/>
    <property type="match status" value="1"/>
</dbReference>
<evidence type="ECO:0000256" key="4">
    <source>
        <dbReference type="SAM" id="Coils"/>
    </source>
</evidence>
<dbReference type="SMART" id="SM00345">
    <property type="entry name" value="HTH_GNTR"/>
    <property type="match status" value="1"/>
</dbReference>
<dbReference type="InterPro" id="IPR036390">
    <property type="entry name" value="WH_DNA-bd_sf"/>
</dbReference>
<keyword evidence="1" id="KW-0805">Transcription regulation</keyword>
<keyword evidence="4" id="KW-0175">Coiled coil</keyword>
<sequence>MNLEIISKNENQEITSRVNKIIAQISDLISQKHLQPGDKLPAERILAEKFEVSRRSLRVAILKLESYGILVSMPQSGTFIANIGSIAMQGMIEDILSLGLPDFKSLVETRILLELKAVRLAALRRTDDDLARIKEALDAHETKLRSGEDAVQEDLLFHLAIAKASGNVTMNKIMIGITPQIIVDFKKYHKDYDSLDELRIIEHAEIYEAIKEKNPQLAKDKMKKHFAMLYKYCYDIAEDVF</sequence>
<keyword evidence="3" id="KW-0804">Transcription</keyword>
<organism evidence="6 7">
    <name type="scientific">Neotamlana sargassicola</name>
    <dbReference type="NCBI Taxonomy" id="2883125"/>
    <lineage>
        <taxon>Bacteria</taxon>
        <taxon>Pseudomonadati</taxon>
        <taxon>Bacteroidota</taxon>
        <taxon>Flavobacteriia</taxon>
        <taxon>Flavobacteriales</taxon>
        <taxon>Flavobacteriaceae</taxon>
        <taxon>Neotamlana</taxon>
    </lineage>
</organism>
<proteinExistence type="predicted"/>
<evidence type="ECO:0000256" key="3">
    <source>
        <dbReference type="ARBA" id="ARBA00023163"/>
    </source>
</evidence>
<dbReference type="EMBL" id="JAJAPX010000002">
    <property type="protein sequence ID" value="MCB4807832.1"/>
    <property type="molecule type" value="Genomic_DNA"/>
</dbReference>
<dbReference type="Proteomes" id="UP001139286">
    <property type="component" value="Unassembled WGS sequence"/>
</dbReference>
<dbReference type="InterPro" id="IPR008920">
    <property type="entry name" value="TF_FadR/GntR_C"/>
</dbReference>
<comment type="caution">
    <text evidence="6">The sequence shown here is derived from an EMBL/GenBank/DDBJ whole genome shotgun (WGS) entry which is preliminary data.</text>
</comment>
<dbReference type="GO" id="GO:0003677">
    <property type="term" value="F:DNA binding"/>
    <property type="evidence" value="ECO:0007669"/>
    <property type="project" value="UniProtKB-KW"/>
</dbReference>
<dbReference type="InterPro" id="IPR011711">
    <property type="entry name" value="GntR_C"/>
</dbReference>
<dbReference type="Pfam" id="PF07729">
    <property type="entry name" value="FCD"/>
    <property type="match status" value="1"/>
</dbReference>
<name>A0A9X1L453_9FLAO</name>
<evidence type="ECO:0000313" key="7">
    <source>
        <dbReference type="Proteomes" id="UP001139286"/>
    </source>
</evidence>
<dbReference type="PANTHER" id="PTHR43537:SF5">
    <property type="entry name" value="UXU OPERON TRANSCRIPTIONAL REGULATOR"/>
    <property type="match status" value="1"/>
</dbReference>
<dbReference type="SMART" id="SM00895">
    <property type="entry name" value="FCD"/>
    <property type="match status" value="1"/>
</dbReference>